<dbReference type="Proteomes" id="UP001304895">
    <property type="component" value="Unassembled WGS sequence"/>
</dbReference>
<sequence>MDPHNDLPPTYNEATTTTTASSTSSPLNLSHPPRRIHPLPSPLTAHLRTLPARLRQAQHARLTAQAARDLDLVTERLVPPVEAFLAGLTGVPGVAALTLVPGAAVPRGGLRAPREAAGFDGWGRFDTDDAGGGPGDGERVTEAWWWFRDEAMARRLALYLRPEPDLGRRRVQAVVVEQKAAKSIWPWSRRKSTGGQTSPTSPTLPSPGLPSPGEAEADDSVTMTVRADEVTFRKENAFGVWESRTGFGIVVTVRVRA</sequence>
<evidence type="ECO:0000256" key="1">
    <source>
        <dbReference type="SAM" id="MobiDB-lite"/>
    </source>
</evidence>
<keyword evidence="3" id="KW-1185">Reference proteome</keyword>
<organism evidence="2 3">
    <name type="scientific">Trichocladium antarcticum</name>
    <dbReference type="NCBI Taxonomy" id="1450529"/>
    <lineage>
        <taxon>Eukaryota</taxon>
        <taxon>Fungi</taxon>
        <taxon>Dikarya</taxon>
        <taxon>Ascomycota</taxon>
        <taxon>Pezizomycotina</taxon>
        <taxon>Sordariomycetes</taxon>
        <taxon>Sordariomycetidae</taxon>
        <taxon>Sordariales</taxon>
        <taxon>Chaetomiaceae</taxon>
        <taxon>Trichocladium</taxon>
    </lineage>
</organism>
<dbReference type="AlphaFoldDB" id="A0AAN6UGD0"/>
<feature type="compositionally biased region" description="Low complexity" evidence="1">
    <location>
        <begin position="14"/>
        <end position="25"/>
    </location>
</feature>
<gene>
    <name evidence="2" type="ORF">BT67DRAFT_457551</name>
</gene>
<feature type="region of interest" description="Disordered" evidence="1">
    <location>
        <begin position="1"/>
        <end position="41"/>
    </location>
</feature>
<evidence type="ECO:0000313" key="3">
    <source>
        <dbReference type="Proteomes" id="UP001304895"/>
    </source>
</evidence>
<accession>A0AAN6UGD0</accession>
<name>A0AAN6UGD0_9PEZI</name>
<proteinExistence type="predicted"/>
<feature type="region of interest" description="Disordered" evidence="1">
    <location>
        <begin position="186"/>
        <end position="220"/>
    </location>
</feature>
<protein>
    <submittedName>
        <fullName evidence="2">Uncharacterized protein</fullName>
    </submittedName>
</protein>
<reference evidence="2" key="1">
    <citation type="journal article" date="2023" name="Mol. Phylogenet. Evol.">
        <title>Genome-scale phylogeny and comparative genomics of the fungal order Sordariales.</title>
        <authorList>
            <person name="Hensen N."/>
            <person name="Bonometti L."/>
            <person name="Westerberg I."/>
            <person name="Brannstrom I.O."/>
            <person name="Guillou S."/>
            <person name="Cros-Aarteil S."/>
            <person name="Calhoun S."/>
            <person name="Haridas S."/>
            <person name="Kuo A."/>
            <person name="Mondo S."/>
            <person name="Pangilinan J."/>
            <person name="Riley R."/>
            <person name="LaButti K."/>
            <person name="Andreopoulos B."/>
            <person name="Lipzen A."/>
            <person name="Chen C."/>
            <person name="Yan M."/>
            <person name="Daum C."/>
            <person name="Ng V."/>
            <person name="Clum A."/>
            <person name="Steindorff A."/>
            <person name="Ohm R.A."/>
            <person name="Martin F."/>
            <person name="Silar P."/>
            <person name="Natvig D.O."/>
            <person name="Lalanne C."/>
            <person name="Gautier V."/>
            <person name="Ament-Velasquez S.L."/>
            <person name="Kruys A."/>
            <person name="Hutchinson M.I."/>
            <person name="Powell A.J."/>
            <person name="Barry K."/>
            <person name="Miller A.N."/>
            <person name="Grigoriev I.V."/>
            <person name="Debuchy R."/>
            <person name="Gladieux P."/>
            <person name="Hiltunen Thoren M."/>
            <person name="Johannesson H."/>
        </authorList>
    </citation>
    <scope>NUCLEOTIDE SEQUENCE</scope>
    <source>
        <strain evidence="2">CBS 123565</strain>
    </source>
</reference>
<dbReference type="EMBL" id="MU853419">
    <property type="protein sequence ID" value="KAK4132131.1"/>
    <property type="molecule type" value="Genomic_DNA"/>
</dbReference>
<evidence type="ECO:0000313" key="2">
    <source>
        <dbReference type="EMBL" id="KAK4132131.1"/>
    </source>
</evidence>
<reference evidence="2" key="2">
    <citation type="submission" date="2023-05" db="EMBL/GenBank/DDBJ databases">
        <authorList>
            <consortium name="Lawrence Berkeley National Laboratory"/>
            <person name="Steindorff A."/>
            <person name="Hensen N."/>
            <person name="Bonometti L."/>
            <person name="Westerberg I."/>
            <person name="Brannstrom I.O."/>
            <person name="Guillou S."/>
            <person name="Cros-Aarteil S."/>
            <person name="Calhoun S."/>
            <person name="Haridas S."/>
            <person name="Kuo A."/>
            <person name="Mondo S."/>
            <person name="Pangilinan J."/>
            <person name="Riley R."/>
            <person name="Labutti K."/>
            <person name="Andreopoulos B."/>
            <person name="Lipzen A."/>
            <person name="Chen C."/>
            <person name="Yanf M."/>
            <person name="Daum C."/>
            <person name="Ng V."/>
            <person name="Clum A."/>
            <person name="Ohm R."/>
            <person name="Martin F."/>
            <person name="Silar P."/>
            <person name="Natvig D."/>
            <person name="Lalanne C."/>
            <person name="Gautier V."/>
            <person name="Ament-Velasquez S.L."/>
            <person name="Kruys A."/>
            <person name="Hutchinson M.I."/>
            <person name="Powell A.J."/>
            <person name="Barry K."/>
            <person name="Miller A.N."/>
            <person name="Grigoriev I.V."/>
            <person name="Debuchy R."/>
            <person name="Gladieux P."/>
            <person name="Thoren M.H."/>
            <person name="Johannesson H."/>
        </authorList>
    </citation>
    <scope>NUCLEOTIDE SEQUENCE</scope>
    <source>
        <strain evidence="2">CBS 123565</strain>
    </source>
</reference>
<comment type="caution">
    <text evidence="2">The sequence shown here is derived from an EMBL/GenBank/DDBJ whole genome shotgun (WGS) entry which is preliminary data.</text>
</comment>